<evidence type="ECO:0000313" key="4">
    <source>
        <dbReference type="Proteomes" id="UP001234178"/>
    </source>
</evidence>
<evidence type="ECO:0000259" key="2">
    <source>
        <dbReference type="PROSITE" id="PS51303"/>
    </source>
</evidence>
<dbReference type="EMBL" id="JAOYFB010000001">
    <property type="protein sequence ID" value="KAK4002987.1"/>
    <property type="molecule type" value="Genomic_DNA"/>
</dbReference>
<dbReference type="PROSITE" id="PS51303">
    <property type="entry name" value="PET"/>
    <property type="match status" value="1"/>
</dbReference>
<feature type="region of interest" description="Disordered" evidence="1">
    <location>
        <begin position="57"/>
        <end position="213"/>
    </location>
</feature>
<protein>
    <recommendedName>
        <fullName evidence="2">PET domain-containing protein</fullName>
    </recommendedName>
</protein>
<comment type="caution">
    <text evidence="3">The sequence shown here is derived from an EMBL/GenBank/DDBJ whole genome shotgun (WGS) entry which is preliminary data.</text>
</comment>
<name>A0ABQ9YQT8_9CRUS</name>
<organism evidence="3 4">
    <name type="scientific">Daphnia magna</name>
    <dbReference type="NCBI Taxonomy" id="35525"/>
    <lineage>
        <taxon>Eukaryota</taxon>
        <taxon>Metazoa</taxon>
        <taxon>Ecdysozoa</taxon>
        <taxon>Arthropoda</taxon>
        <taxon>Crustacea</taxon>
        <taxon>Branchiopoda</taxon>
        <taxon>Diplostraca</taxon>
        <taxon>Cladocera</taxon>
        <taxon>Anomopoda</taxon>
        <taxon>Daphniidae</taxon>
        <taxon>Daphnia</taxon>
    </lineage>
</organism>
<evidence type="ECO:0000313" key="3">
    <source>
        <dbReference type="EMBL" id="KAK4002987.1"/>
    </source>
</evidence>
<feature type="compositionally biased region" description="Basic residues" evidence="1">
    <location>
        <begin position="202"/>
        <end position="213"/>
    </location>
</feature>
<feature type="compositionally biased region" description="Low complexity" evidence="1">
    <location>
        <begin position="91"/>
        <end position="105"/>
    </location>
</feature>
<sequence length="213" mass="23525">MAILVIKHRRECPVCLFELSLPPPALPKSAVVVVRHFARSQSTTQLKKVCRNCKCPREDHQEQRAYPAGGTVANGYNPPPQHQQQRPGYAPYQQPSPQSLTSQSSETAQLLANSSSDKLVVGRGASGLFHPLPSSSSSSSQQQHNHAHAGHLHPPHSHHHHQLGGLATDVLRHSQSDDDSGCALEEYTWVPPGLKPDQVPLRHAHQQRLRQQR</sequence>
<feature type="compositionally biased region" description="Polar residues" evidence="1">
    <location>
        <begin position="106"/>
        <end position="117"/>
    </location>
</feature>
<proteinExistence type="predicted"/>
<reference evidence="3 4" key="1">
    <citation type="journal article" date="2023" name="Nucleic Acids Res.">
        <title>The hologenome of Daphnia magna reveals possible DNA methylation and microbiome-mediated evolution of the host genome.</title>
        <authorList>
            <person name="Chaturvedi A."/>
            <person name="Li X."/>
            <person name="Dhandapani V."/>
            <person name="Marshall H."/>
            <person name="Kissane S."/>
            <person name="Cuenca-Cambronero M."/>
            <person name="Asole G."/>
            <person name="Calvet F."/>
            <person name="Ruiz-Romero M."/>
            <person name="Marangio P."/>
            <person name="Guigo R."/>
            <person name="Rago D."/>
            <person name="Mirbahai L."/>
            <person name="Eastwood N."/>
            <person name="Colbourne J.K."/>
            <person name="Zhou J."/>
            <person name="Mallon E."/>
            <person name="Orsini L."/>
        </authorList>
    </citation>
    <scope>NUCLEOTIDE SEQUENCE [LARGE SCALE GENOMIC DNA]</scope>
    <source>
        <strain evidence="3">LRV0_1</strain>
    </source>
</reference>
<evidence type="ECO:0000256" key="1">
    <source>
        <dbReference type="SAM" id="MobiDB-lite"/>
    </source>
</evidence>
<gene>
    <name evidence="3" type="ORF">OUZ56_004776</name>
</gene>
<dbReference type="InterPro" id="IPR010442">
    <property type="entry name" value="PET_domain"/>
</dbReference>
<feature type="compositionally biased region" description="Low complexity" evidence="1">
    <location>
        <begin position="126"/>
        <end position="144"/>
    </location>
</feature>
<feature type="compositionally biased region" description="Basic residues" evidence="1">
    <location>
        <begin position="145"/>
        <end position="162"/>
    </location>
</feature>
<dbReference type="Proteomes" id="UP001234178">
    <property type="component" value="Unassembled WGS sequence"/>
</dbReference>
<feature type="domain" description="PET" evidence="2">
    <location>
        <begin position="168"/>
        <end position="213"/>
    </location>
</feature>
<keyword evidence="4" id="KW-1185">Reference proteome</keyword>
<accession>A0ABQ9YQT8</accession>